<feature type="region of interest" description="Disordered" evidence="10">
    <location>
        <begin position="1"/>
        <end position="46"/>
    </location>
</feature>
<dbReference type="GO" id="GO:0005524">
    <property type="term" value="F:ATP binding"/>
    <property type="evidence" value="ECO:0007669"/>
    <property type="project" value="UniProtKB-KW"/>
</dbReference>
<keyword evidence="4" id="KW-0378">Hydrolase</keyword>
<dbReference type="Gene3D" id="3.40.50.300">
    <property type="entry name" value="P-loop containing nucleotide triphosphate hydrolases"/>
    <property type="match status" value="2"/>
</dbReference>
<evidence type="ECO:0000256" key="5">
    <source>
        <dbReference type="ARBA" id="ARBA00022806"/>
    </source>
</evidence>
<dbReference type="SMART" id="SM00847">
    <property type="entry name" value="HA2"/>
    <property type="match status" value="1"/>
</dbReference>
<dbReference type="InterPro" id="IPR001650">
    <property type="entry name" value="Helicase_C-like"/>
</dbReference>
<feature type="region of interest" description="Disordered" evidence="10">
    <location>
        <begin position="464"/>
        <end position="527"/>
    </location>
</feature>
<dbReference type="InParanoid" id="B4L3F7"/>
<dbReference type="GO" id="GO:0003723">
    <property type="term" value="F:RNA binding"/>
    <property type="evidence" value="ECO:0007669"/>
    <property type="project" value="TreeGrafter"/>
</dbReference>
<evidence type="ECO:0000256" key="7">
    <source>
        <dbReference type="ARBA" id="ARBA00023187"/>
    </source>
</evidence>
<evidence type="ECO:0000256" key="6">
    <source>
        <dbReference type="ARBA" id="ARBA00022840"/>
    </source>
</evidence>
<dbReference type="InterPro" id="IPR007502">
    <property type="entry name" value="Helicase-assoc_dom"/>
</dbReference>
<keyword evidence="5" id="KW-0347">Helicase</keyword>
<dbReference type="InterPro" id="IPR002464">
    <property type="entry name" value="DNA/RNA_helicase_DEAH_CS"/>
</dbReference>
<comment type="catalytic activity">
    <reaction evidence="9">
        <text>ATP + H2O = ADP + phosphate + H(+)</text>
        <dbReference type="Rhea" id="RHEA:13065"/>
        <dbReference type="ChEBI" id="CHEBI:15377"/>
        <dbReference type="ChEBI" id="CHEBI:15378"/>
        <dbReference type="ChEBI" id="CHEBI:30616"/>
        <dbReference type="ChEBI" id="CHEBI:43474"/>
        <dbReference type="ChEBI" id="CHEBI:456216"/>
        <dbReference type="EC" id="3.6.4.13"/>
    </reaction>
</comment>
<comment type="similarity">
    <text evidence="8">Belongs to the DEAD box helicase family. DEAH subfamily. PRP16 sub-subfamily.</text>
</comment>
<sequence length="1138" mass="129489">MSEDDAGVHRLEGTSGQEQRGGLVLKKPKDSDNKSPSFKVPKGSVLGLDKLAAKRRAEKARLISFQDNEYDDGGTPSSSANASTPVSEFAFKKPDTKSFEKLSRQLREHKDETPSYTGGVSEKARERLREHIQRDRDRHKGAVRKSTRDDSDGKRDRDRVRDRDRDIERERDRQRRGDERRKRAREQDQELYKDGRRRDRDRDRDRDRNRDRSASVRSVNTPREPGTPGGGISGSSWDDDDGETSGGRKSDWDFPTPRGAGSGGSSSFGDWSERGSSRSRYADDTTRATPAHRYNQWAHDRKRSGATPWAEDAELRDMWEEEQRRLDREWYNIDEGYDDENNPFGGSNADYFRRREEQLEQKRKKRISAQQRQNNRDNELWERNRMLTSGVVTSINVSDDFDEEALERVHLLVHHIVPPFLDGRIVFTKQPEPVVPVKDPTSDMALLARKGSLLVRNYREQKERRKAQKKHWELGGTKLGNIMGVQRPQDEDDAKFDRDNDTADYRKDQKFADHMRDMQDNKGKSDFSRKKTIGEQRRFLPVFASRQELLNVIRENSVVIIVGETGSGKTTQLTQYLHEDGYSKRGMIGCTQPRRVAAMSVAKRVSDEMGTQLGEDVGYAIRFEDCTSERTVIKYMTDGILLRESLRDPDLDSYSAIIMDEAHERSLSTDVLFGLLREIVARRHDLKLIVTSATMDSTKFATFFGNVPTFTIPGRTFPVDVMFSKNACEDYVESAVKQALQVHLTPNEGDMLIFMPGQEDIEVTCEVLEERLSEIDNAPELSILPIYSQLPSDLQAKIFQKSADGVRKCVVATNIAETSLTVDGIIYVIDSGYCKLKVYNPRIGMDALQIYPISQANANQRSGRAGRTGPGQAFRLYTQRQYKDELLPLTVPEIQRTNLANTVLLLKSLGVVDLLQFHFMDPPPQDNILNSLYQLWILGALDHTGALTTLGRQMAEFPLDPPQCQMLIVACQMEMNVKSCGTDWDIVRKCICSAYFYQAARLKGIGEYVNLRTGMPCHLHPTSALYGLGTTPDYVVYHELIMTAKEYMQCATAVDGYWLAELGPMFFSVKETGRSGRDKKKLAAEHLKEMEEQMLQAQHEMEERKQLAAQREEQLAGKQEIATPGNATPRRTPARIGL</sequence>
<feature type="compositionally biased region" description="Basic and acidic residues" evidence="10">
    <location>
        <begin position="122"/>
        <end position="214"/>
    </location>
</feature>
<evidence type="ECO:0000313" key="14">
    <source>
        <dbReference type="Proteomes" id="UP000009192"/>
    </source>
</evidence>
<dbReference type="Pfam" id="PF00270">
    <property type="entry name" value="DEAD"/>
    <property type="match status" value="1"/>
</dbReference>
<dbReference type="CDD" id="cd17983">
    <property type="entry name" value="DEXHc_DHX38"/>
    <property type="match status" value="1"/>
</dbReference>
<feature type="compositionally biased region" description="Basic and acidic residues" evidence="10">
    <location>
        <begin position="1099"/>
        <end position="1115"/>
    </location>
</feature>
<feature type="compositionally biased region" description="Basic and acidic residues" evidence="10">
    <location>
        <begin position="495"/>
        <end position="527"/>
    </location>
</feature>
<gene>
    <name evidence="13" type="primary">Dmoj\GI15538</name>
    <name evidence="13" type="ORF">Dmoj_GI15538</name>
</gene>
<evidence type="ECO:0000256" key="9">
    <source>
        <dbReference type="ARBA" id="ARBA00047984"/>
    </source>
</evidence>
<name>B4L3F7_DROMO</name>
<evidence type="ECO:0000256" key="8">
    <source>
        <dbReference type="ARBA" id="ARBA00038040"/>
    </source>
</evidence>
<dbReference type="eggNOG" id="KOG0924">
    <property type="taxonomic scope" value="Eukaryota"/>
</dbReference>
<dbReference type="Gene3D" id="1.20.120.1080">
    <property type="match status" value="1"/>
</dbReference>
<dbReference type="FunFam" id="3.40.50.300:FF:000007">
    <property type="entry name" value="Pre-mRNA-splicing factor ATP-dependent RNA helicase"/>
    <property type="match status" value="1"/>
</dbReference>
<accession>B4L3F7</accession>
<evidence type="ECO:0000259" key="12">
    <source>
        <dbReference type="PROSITE" id="PS51194"/>
    </source>
</evidence>
<feature type="compositionally biased region" description="Basic and acidic residues" evidence="10">
    <location>
        <begin position="1"/>
        <end position="12"/>
    </location>
</feature>
<dbReference type="PANTHER" id="PTHR18934">
    <property type="entry name" value="ATP-DEPENDENT RNA HELICASE"/>
    <property type="match status" value="1"/>
</dbReference>
<dbReference type="EMBL" id="CH933810">
    <property type="protein sequence ID" value="EDW07085.2"/>
    <property type="molecule type" value="Genomic_DNA"/>
</dbReference>
<keyword evidence="3" id="KW-0547">Nucleotide-binding</keyword>
<feature type="compositionally biased region" description="Basic and acidic residues" evidence="10">
    <location>
        <begin position="90"/>
        <end position="113"/>
    </location>
</feature>
<dbReference type="InterPro" id="IPR027417">
    <property type="entry name" value="P-loop_NTPase"/>
</dbReference>
<dbReference type="PANTHER" id="PTHR18934:SF91">
    <property type="entry name" value="PRE-MRNA-SPLICING FACTOR ATP-DEPENDENT RNA HELICASE PRP16"/>
    <property type="match status" value="1"/>
</dbReference>
<dbReference type="GO" id="GO:0016787">
    <property type="term" value="F:hydrolase activity"/>
    <property type="evidence" value="ECO:0007669"/>
    <property type="project" value="UniProtKB-KW"/>
</dbReference>
<dbReference type="InterPro" id="IPR014001">
    <property type="entry name" value="Helicase_ATP-bd"/>
</dbReference>
<dbReference type="InterPro" id="IPR011545">
    <property type="entry name" value="DEAD/DEAH_box_helicase_dom"/>
</dbReference>
<dbReference type="HOGENOM" id="CLU_001832_6_6_1"/>
<evidence type="ECO:0000256" key="3">
    <source>
        <dbReference type="ARBA" id="ARBA00022741"/>
    </source>
</evidence>
<evidence type="ECO:0000256" key="4">
    <source>
        <dbReference type="ARBA" id="ARBA00022801"/>
    </source>
</evidence>
<feature type="domain" description="Helicase C-terminal" evidence="12">
    <location>
        <begin position="735"/>
        <end position="910"/>
    </location>
</feature>
<proteinExistence type="inferred from homology"/>
<dbReference type="GO" id="GO:1900745">
    <property type="term" value="P:positive regulation of p38MAPK cascade"/>
    <property type="evidence" value="ECO:0007669"/>
    <property type="project" value="EnsemblMetazoa"/>
</dbReference>
<keyword evidence="14" id="KW-1185">Reference proteome</keyword>
<keyword evidence="2" id="KW-0507">mRNA processing</keyword>
<evidence type="ECO:0000256" key="1">
    <source>
        <dbReference type="ARBA" id="ARBA00012552"/>
    </source>
</evidence>
<dbReference type="SMART" id="SM00487">
    <property type="entry name" value="DEXDc"/>
    <property type="match status" value="1"/>
</dbReference>
<dbReference type="GO" id="GO:0008380">
    <property type="term" value="P:RNA splicing"/>
    <property type="evidence" value="ECO:0007669"/>
    <property type="project" value="UniProtKB-KW"/>
</dbReference>
<evidence type="ECO:0000313" key="13">
    <source>
        <dbReference type="EMBL" id="EDW07085.2"/>
    </source>
</evidence>
<evidence type="ECO:0000259" key="11">
    <source>
        <dbReference type="PROSITE" id="PS51192"/>
    </source>
</evidence>
<evidence type="ECO:0000256" key="10">
    <source>
        <dbReference type="SAM" id="MobiDB-lite"/>
    </source>
</evidence>
<feature type="region of interest" description="Disordered" evidence="10">
    <location>
        <begin position="62"/>
        <end position="308"/>
    </location>
</feature>
<dbReference type="Proteomes" id="UP000009192">
    <property type="component" value="Unassembled WGS sequence"/>
</dbReference>
<dbReference type="Pfam" id="PF07717">
    <property type="entry name" value="OB_NTP_bind"/>
    <property type="match status" value="1"/>
</dbReference>
<dbReference type="FunFam" id="3.40.50.300:FF:000313">
    <property type="entry name" value="Pre-mRNA-splicing factor ATP-dependent RNA helicase PRP16"/>
    <property type="match status" value="1"/>
</dbReference>
<dbReference type="GO" id="GO:0006397">
    <property type="term" value="P:mRNA processing"/>
    <property type="evidence" value="ECO:0007669"/>
    <property type="project" value="UniProtKB-KW"/>
</dbReference>
<dbReference type="KEGG" id="dmo:Dmoj_GI15538"/>
<dbReference type="PROSITE" id="PS51194">
    <property type="entry name" value="HELICASE_CTER"/>
    <property type="match status" value="1"/>
</dbReference>
<dbReference type="Pfam" id="PF00271">
    <property type="entry name" value="Helicase_C"/>
    <property type="match status" value="1"/>
</dbReference>
<dbReference type="Pfam" id="PF04408">
    <property type="entry name" value="WHD_HA2"/>
    <property type="match status" value="1"/>
</dbReference>
<feature type="compositionally biased region" description="Basic and acidic residues" evidence="10">
    <location>
        <begin position="271"/>
        <end position="286"/>
    </location>
</feature>
<reference evidence="13 14" key="1">
    <citation type="journal article" date="2007" name="Nature">
        <title>Evolution of genes and genomes on the Drosophila phylogeny.</title>
        <authorList>
            <consortium name="Drosophila 12 Genomes Consortium"/>
            <person name="Clark A.G."/>
            <person name="Eisen M.B."/>
            <person name="Smith D.R."/>
            <person name="Bergman C.M."/>
            <person name="Oliver B."/>
            <person name="Markow T.A."/>
            <person name="Kaufman T.C."/>
            <person name="Kellis M."/>
            <person name="Gelbart W."/>
            <person name="Iyer V.N."/>
            <person name="Pollard D.A."/>
            <person name="Sackton T.B."/>
            <person name="Larracuente A.M."/>
            <person name="Singh N.D."/>
            <person name="Abad J.P."/>
            <person name="Abt D.N."/>
            <person name="Adryan B."/>
            <person name="Aguade M."/>
            <person name="Akashi H."/>
            <person name="Anderson W.W."/>
            <person name="Aquadro C.F."/>
            <person name="Ardell D.H."/>
            <person name="Arguello R."/>
            <person name="Artieri C.G."/>
            <person name="Barbash D.A."/>
            <person name="Barker D."/>
            <person name="Barsanti P."/>
            <person name="Batterham P."/>
            <person name="Batzoglou S."/>
            <person name="Begun D."/>
            <person name="Bhutkar A."/>
            <person name="Blanco E."/>
            <person name="Bosak S.A."/>
            <person name="Bradley R.K."/>
            <person name="Brand A.D."/>
            <person name="Brent M.R."/>
            <person name="Brooks A.N."/>
            <person name="Brown R.H."/>
            <person name="Butlin R.K."/>
            <person name="Caggese C."/>
            <person name="Calvi B.R."/>
            <person name="Bernardo de Carvalho A."/>
            <person name="Caspi A."/>
            <person name="Castrezana S."/>
            <person name="Celniker S.E."/>
            <person name="Chang J.L."/>
            <person name="Chapple C."/>
            <person name="Chatterji S."/>
            <person name="Chinwalla A."/>
            <person name="Civetta A."/>
            <person name="Clifton S.W."/>
            <person name="Comeron J.M."/>
            <person name="Costello J.C."/>
            <person name="Coyne J.A."/>
            <person name="Daub J."/>
            <person name="David R.G."/>
            <person name="Delcher A.L."/>
            <person name="Delehaunty K."/>
            <person name="Do C.B."/>
            <person name="Ebling H."/>
            <person name="Edwards K."/>
            <person name="Eickbush T."/>
            <person name="Evans J.D."/>
            <person name="Filipski A."/>
            <person name="Findeiss S."/>
            <person name="Freyhult E."/>
            <person name="Fulton L."/>
            <person name="Fulton R."/>
            <person name="Garcia A.C."/>
            <person name="Gardiner A."/>
            <person name="Garfield D.A."/>
            <person name="Garvin B.E."/>
            <person name="Gibson G."/>
            <person name="Gilbert D."/>
            <person name="Gnerre S."/>
            <person name="Godfrey J."/>
            <person name="Good R."/>
            <person name="Gotea V."/>
            <person name="Gravely B."/>
            <person name="Greenberg A.J."/>
            <person name="Griffiths-Jones S."/>
            <person name="Gross S."/>
            <person name="Guigo R."/>
            <person name="Gustafson E.A."/>
            <person name="Haerty W."/>
            <person name="Hahn M.W."/>
            <person name="Halligan D.L."/>
            <person name="Halpern A.L."/>
            <person name="Halter G.M."/>
            <person name="Han M.V."/>
            <person name="Heger A."/>
            <person name="Hillier L."/>
            <person name="Hinrichs A.S."/>
            <person name="Holmes I."/>
            <person name="Hoskins R.A."/>
            <person name="Hubisz M.J."/>
            <person name="Hultmark D."/>
            <person name="Huntley M.A."/>
            <person name="Jaffe D.B."/>
            <person name="Jagadeeshan S."/>
            <person name="Jeck W.R."/>
            <person name="Johnson J."/>
            <person name="Jones C.D."/>
            <person name="Jordan W.C."/>
            <person name="Karpen G.H."/>
            <person name="Kataoka E."/>
            <person name="Keightley P.D."/>
            <person name="Kheradpour P."/>
            <person name="Kirkness E.F."/>
            <person name="Koerich L.B."/>
            <person name="Kristiansen K."/>
            <person name="Kudrna D."/>
            <person name="Kulathinal R.J."/>
            <person name="Kumar S."/>
            <person name="Kwok R."/>
            <person name="Lander E."/>
            <person name="Langley C.H."/>
            <person name="Lapoint R."/>
            <person name="Lazzaro B.P."/>
            <person name="Lee S.J."/>
            <person name="Levesque L."/>
            <person name="Li R."/>
            <person name="Lin C.F."/>
            <person name="Lin M.F."/>
            <person name="Lindblad-Toh K."/>
            <person name="Llopart A."/>
            <person name="Long M."/>
            <person name="Low L."/>
            <person name="Lozovsky E."/>
            <person name="Lu J."/>
            <person name="Luo M."/>
            <person name="Machado C.A."/>
            <person name="Makalowski W."/>
            <person name="Marzo M."/>
            <person name="Matsuda M."/>
            <person name="Matzkin L."/>
            <person name="McAllister B."/>
            <person name="McBride C.S."/>
            <person name="McKernan B."/>
            <person name="McKernan K."/>
            <person name="Mendez-Lago M."/>
            <person name="Minx P."/>
            <person name="Mollenhauer M.U."/>
            <person name="Montooth K."/>
            <person name="Mount S.M."/>
            <person name="Mu X."/>
            <person name="Myers E."/>
            <person name="Negre B."/>
            <person name="Newfeld S."/>
            <person name="Nielsen R."/>
            <person name="Noor M.A."/>
            <person name="O'Grady P."/>
            <person name="Pachter L."/>
            <person name="Papaceit M."/>
            <person name="Parisi M.J."/>
            <person name="Parisi M."/>
            <person name="Parts L."/>
            <person name="Pedersen J.S."/>
            <person name="Pesole G."/>
            <person name="Phillippy A.M."/>
            <person name="Ponting C.P."/>
            <person name="Pop M."/>
            <person name="Porcelli D."/>
            <person name="Powell J.R."/>
            <person name="Prohaska S."/>
            <person name="Pruitt K."/>
            <person name="Puig M."/>
            <person name="Quesneville H."/>
            <person name="Ram K.R."/>
            <person name="Rand D."/>
            <person name="Rasmussen M.D."/>
            <person name="Reed L.K."/>
            <person name="Reenan R."/>
            <person name="Reily A."/>
            <person name="Remington K.A."/>
            <person name="Rieger T.T."/>
            <person name="Ritchie M.G."/>
            <person name="Robin C."/>
            <person name="Rogers Y.H."/>
            <person name="Rohde C."/>
            <person name="Rozas J."/>
            <person name="Rubenfield M.J."/>
            <person name="Ruiz A."/>
            <person name="Russo S."/>
            <person name="Salzberg S.L."/>
            <person name="Sanchez-Gracia A."/>
            <person name="Saranga D.J."/>
            <person name="Sato H."/>
            <person name="Schaeffer S.W."/>
            <person name="Schatz M.C."/>
            <person name="Schlenke T."/>
            <person name="Schwartz R."/>
            <person name="Segarra C."/>
            <person name="Singh R.S."/>
            <person name="Sirot L."/>
            <person name="Sirota M."/>
            <person name="Sisneros N.B."/>
            <person name="Smith C.D."/>
            <person name="Smith T.F."/>
            <person name="Spieth J."/>
            <person name="Stage D.E."/>
            <person name="Stark A."/>
            <person name="Stephan W."/>
            <person name="Strausberg R.L."/>
            <person name="Strempel S."/>
            <person name="Sturgill D."/>
            <person name="Sutton G."/>
            <person name="Sutton G.G."/>
            <person name="Tao W."/>
            <person name="Teichmann S."/>
            <person name="Tobari Y.N."/>
            <person name="Tomimura Y."/>
            <person name="Tsolas J.M."/>
            <person name="Valente V.L."/>
            <person name="Venter E."/>
            <person name="Venter J.C."/>
            <person name="Vicario S."/>
            <person name="Vieira F.G."/>
            <person name="Vilella A.J."/>
            <person name="Villasante A."/>
            <person name="Walenz B."/>
            <person name="Wang J."/>
            <person name="Wasserman M."/>
            <person name="Watts T."/>
            <person name="Wilson D."/>
            <person name="Wilson R.K."/>
            <person name="Wing R.A."/>
            <person name="Wolfner M.F."/>
            <person name="Wong A."/>
            <person name="Wong G.K."/>
            <person name="Wu C.I."/>
            <person name="Wu G."/>
            <person name="Yamamoto D."/>
            <person name="Yang H.P."/>
            <person name="Yang S.P."/>
            <person name="Yorke J.A."/>
            <person name="Yoshida K."/>
            <person name="Zdobnov E."/>
            <person name="Zhang P."/>
            <person name="Zhang Y."/>
            <person name="Zimin A.V."/>
            <person name="Baldwin J."/>
            <person name="Abdouelleil A."/>
            <person name="Abdulkadir J."/>
            <person name="Abebe A."/>
            <person name="Abera B."/>
            <person name="Abreu J."/>
            <person name="Acer S.C."/>
            <person name="Aftuck L."/>
            <person name="Alexander A."/>
            <person name="An P."/>
            <person name="Anderson E."/>
            <person name="Anderson S."/>
            <person name="Arachi H."/>
            <person name="Azer M."/>
            <person name="Bachantsang P."/>
            <person name="Barry A."/>
            <person name="Bayul T."/>
            <person name="Berlin A."/>
            <person name="Bessette D."/>
            <person name="Bloom T."/>
            <person name="Blye J."/>
            <person name="Boguslavskiy L."/>
            <person name="Bonnet C."/>
            <person name="Boukhgalter B."/>
            <person name="Bourzgui I."/>
            <person name="Brown A."/>
            <person name="Cahill P."/>
            <person name="Channer S."/>
            <person name="Cheshatsang Y."/>
            <person name="Chuda L."/>
            <person name="Citroen M."/>
            <person name="Collymore A."/>
            <person name="Cooke P."/>
            <person name="Costello M."/>
            <person name="D'Aco K."/>
            <person name="Daza R."/>
            <person name="De Haan G."/>
            <person name="DeGray S."/>
            <person name="DeMaso C."/>
            <person name="Dhargay N."/>
            <person name="Dooley K."/>
            <person name="Dooley E."/>
            <person name="Doricent M."/>
            <person name="Dorje P."/>
            <person name="Dorjee K."/>
            <person name="Dupes A."/>
            <person name="Elong R."/>
            <person name="Falk J."/>
            <person name="Farina A."/>
            <person name="Faro S."/>
            <person name="Ferguson D."/>
            <person name="Fisher S."/>
            <person name="Foley C.D."/>
            <person name="Franke A."/>
            <person name="Friedrich D."/>
            <person name="Gadbois L."/>
            <person name="Gearin G."/>
            <person name="Gearin C.R."/>
            <person name="Giannoukos G."/>
            <person name="Goode T."/>
            <person name="Graham J."/>
            <person name="Grandbois E."/>
            <person name="Grewal S."/>
            <person name="Gyaltsen K."/>
            <person name="Hafez N."/>
            <person name="Hagos B."/>
            <person name="Hall J."/>
            <person name="Henson C."/>
            <person name="Hollinger A."/>
            <person name="Honan T."/>
            <person name="Huard M.D."/>
            <person name="Hughes L."/>
            <person name="Hurhula B."/>
            <person name="Husby M.E."/>
            <person name="Kamat A."/>
            <person name="Kanga B."/>
            <person name="Kashin S."/>
            <person name="Khazanovich D."/>
            <person name="Kisner P."/>
            <person name="Lance K."/>
            <person name="Lara M."/>
            <person name="Lee W."/>
            <person name="Lennon N."/>
            <person name="Letendre F."/>
            <person name="LeVine R."/>
            <person name="Lipovsky A."/>
            <person name="Liu X."/>
            <person name="Liu J."/>
            <person name="Liu S."/>
            <person name="Lokyitsang T."/>
            <person name="Lokyitsang Y."/>
            <person name="Lubonja R."/>
            <person name="Lui A."/>
            <person name="MacDonald P."/>
            <person name="Magnisalis V."/>
            <person name="Maru K."/>
            <person name="Matthews C."/>
            <person name="McCusker W."/>
            <person name="McDonough S."/>
            <person name="Mehta T."/>
            <person name="Meldrim J."/>
            <person name="Meneus L."/>
            <person name="Mihai O."/>
            <person name="Mihalev A."/>
            <person name="Mihova T."/>
            <person name="Mittelman R."/>
            <person name="Mlenga V."/>
            <person name="Montmayeur A."/>
            <person name="Mulrain L."/>
            <person name="Navidi A."/>
            <person name="Naylor J."/>
            <person name="Negash T."/>
            <person name="Nguyen T."/>
            <person name="Nguyen N."/>
            <person name="Nicol R."/>
            <person name="Norbu C."/>
            <person name="Norbu N."/>
            <person name="Novod N."/>
            <person name="O'Neill B."/>
            <person name="Osman S."/>
            <person name="Markiewicz E."/>
            <person name="Oyono O.L."/>
            <person name="Patti C."/>
            <person name="Phunkhang P."/>
            <person name="Pierre F."/>
            <person name="Priest M."/>
            <person name="Raghuraman S."/>
            <person name="Rege F."/>
            <person name="Reyes R."/>
            <person name="Rise C."/>
            <person name="Rogov P."/>
            <person name="Ross K."/>
            <person name="Ryan E."/>
            <person name="Settipalli S."/>
            <person name="Shea T."/>
            <person name="Sherpa N."/>
            <person name="Shi L."/>
            <person name="Shih D."/>
            <person name="Sparrow T."/>
            <person name="Spaulding J."/>
            <person name="Stalker J."/>
            <person name="Stange-Thomann N."/>
            <person name="Stavropoulos S."/>
            <person name="Stone C."/>
            <person name="Strader C."/>
            <person name="Tesfaye S."/>
            <person name="Thomson T."/>
            <person name="Thoulutsang Y."/>
            <person name="Thoulutsang D."/>
            <person name="Topham K."/>
            <person name="Topping I."/>
            <person name="Tsamla T."/>
            <person name="Vassiliev H."/>
            <person name="Vo A."/>
            <person name="Wangchuk T."/>
            <person name="Wangdi T."/>
            <person name="Weiand M."/>
            <person name="Wilkinson J."/>
            <person name="Wilson A."/>
            <person name="Yadav S."/>
            <person name="Young G."/>
            <person name="Yu Q."/>
            <person name="Zembek L."/>
            <person name="Zhong D."/>
            <person name="Zimmer A."/>
            <person name="Zwirko Z."/>
            <person name="Jaffe D.B."/>
            <person name="Alvarez P."/>
            <person name="Brockman W."/>
            <person name="Butler J."/>
            <person name="Chin C."/>
            <person name="Gnerre S."/>
            <person name="Grabherr M."/>
            <person name="Kleber M."/>
            <person name="Mauceli E."/>
            <person name="MacCallum I."/>
        </authorList>
    </citation>
    <scope>NUCLEOTIDE SEQUENCE [LARGE SCALE GENOMIC DNA]</scope>
    <source>
        <strain evidence="14">Tucson 15081-1352.22</strain>
    </source>
</reference>
<keyword evidence="7" id="KW-0508">mRNA splicing</keyword>
<evidence type="ECO:0000256" key="2">
    <source>
        <dbReference type="ARBA" id="ARBA00022664"/>
    </source>
</evidence>
<feature type="domain" description="Helicase ATP-binding" evidence="11">
    <location>
        <begin position="550"/>
        <end position="713"/>
    </location>
</feature>
<dbReference type="CDD" id="cd18791">
    <property type="entry name" value="SF2_C_RHA"/>
    <property type="match status" value="1"/>
</dbReference>
<dbReference type="SUPFAM" id="SSF52540">
    <property type="entry name" value="P-loop containing nucleoside triphosphate hydrolases"/>
    <property type="match status" value="1"/>
</dbReference>
<keyword evidence="6" id="KW-0067">ATP-binding</keyword>
<dbReference type="AlphaFoldDB" id="B4L3F7"/>
<dbReference type="EC" id="3.6.4.13" evidence="1"/>
<organism evidence="13 14">
    <name type="scientific">Drosophila mojavensis</name>
    <name type="common">Fruit fly</name>
    <dbReference type="NCBI Taxonomy" id="7230"/>
    <lineage>
        <taxon>Eukaryota</taxon>
        <taxon>Metazoa</taxon>
        <taxon>Ecdysozoa</taxon>
        <taxon>Arthropoda</taxon>
        <taxon>Hexapoda</taxon>
        <taxon>Insecta</taxon>
        <taxon>Pterygota</taxon>
        <taxon>Neoptera</taxon>
        <taxon>Endopterygota</taxon>
        <taxon>Diptera</taxon>
        <taxon>Brachycera</taxon>
        <taxon>Muscomorpha</taxon>
        <taxon>Ephydroidea</taxon>
        <taxon>Drosophilidae</taxon>
        <taxon>Drosophila</taxon>
    </lineage>
</organism>
<feature type="compositionally biased region" description="Polar residues" evidence="10">
    <location>
        <begin position="75"/>
        <end position="86"/>
    </location>
</feature>
<dbReference type="FunCoup" id="B4L3F7">
    <property type="interactions" value="2042"/>
</dbReference>
<feature type="region of interest" description="Disordered" evidence="10">
    <location>
        <begin position="1098"/>
        <end position="1138"/>
    </location>
</feature>
<dbReference type="InterPro" id="IPR011709">
    <property type="entry name" value="DEAD-box_helicase_OB_fold"/>
</dbReference>
<dbReference type="InterPro" id="IPR048333">
    <property type="entry name" value="HA2_WH"/>
</dbReference>
<dbReference type="GO" id="GO:0000381">
    <property type="term" value="P:regulation of alternative mRNA splicing, via spliceosome"/>
    <property type="evidence" value="ECO:0007669"/>
    <property type="project" value="EnsemblMetazoa"/>
</dbReference>
<dbReference type="PROSITE" id="PS51192">
    <property type="entry name" value="HELICASE_ATP_BIND_1"/>
    <property type="match status" value="1"/>
</dbReference>
<dbReference type="OrthoDB" id="10253254at2759"/>
<dbReference type="PROSITE" id="PS00690">
    <property type="entry name" value="DEAH_ATP_HELICASE"/>
    <property type="match status" value="1"/>
</dbReference>
<dbReference type="SMR" id="B4L3F7"/>
<protein>
    <recommendedName>
        <fullName evidence="1">RNA helicase</fullName>
        <ecNumber evidence="1">3.6.4.13</ecNumber>
    </recommendedName>
</protein>
<dbReference type="GO" id="GO:0034458">
    <property type="term" value="F:3'-5' RNA helicase activity"/>
    <property type="evidence" value="ECO:0007669"/>
    <property type="project" value="TreeGrafter"/>
</dbReference>
<dbReference type="SMART" id="SM00490">
    <property type="entry name" value="HELICc"/>
    <property type="match status" value="1"/>
</dbReference>